<organism evidence="1 2">
    <name type="scientific">Pseudomonas syringae UB303</name>
    <dbReference type="NCBI Taxonomy" id="1357287"/>
    <lineage>
        <taxon>Bacteria</taxon>
        <taxon>Pseudomonadati</taxon>
        <taxon>Pseudomonadota</taxon>
        <taxon>Gammaproteobacteria</taxon>
        <taxon>Pseudomonadales</taxon>
        <taxon>Pseudomonadaceae</taxon>
        <taxon>Pseudomonas</taxon>
        <taxon>Pseudomonas syringae</taxon>
    </lineage>
</organism>
<evidence type="ECO:0000313" key="2">
    <source>
        <dbReference type="Proteomes" id="UP000464688"/>
    </source>
</evidence>
<accession>A0AAJ4B5I2</accession>
<dbReference type="AntiFam" id="ANF00261">
    <property type="entry name" value="Protein of unknown function (DUF1534)"/>
</dbReference>
<proteinExistence type="predicted"/>
<dbReference type="AlphaFoldDB" id="A0AAJ4B5I2"/>
<dbReference type="EMBL" id="CP047267">
    <property type="protein sequence ID" value="QHF10632.1"/>
    <property type="molecule type" value="Genomic_DNA"/>
</dbReference>
<evidence type="ECO:0000313" key="1">
    <source>
        <dbReference type="EMBL" id="QHF10632.1"/>
    </source>
</evidence>
<protein>
    <submittedName>
        <fullName evidence="1">DUF1534 domain-containing protein</fullName>
    </submittedName>
</protein>
<sequence length="90" mass="10403">MFRPGRGASRTAYPRGAWVRWCLPGHLTRYPFRDLPDGYRSSRSRIGMPFVTLRVTSAPRRMFRPGRGASRTAYPRGAWVRWCLPGHLAR</sequence>
<reference evidence="1 2" key="1">
    <citation type="journal article" date="2014" name="Genome Announc.">
        <title>Draft Genome Sequences of a Phylogenetically Diverse Suite of Pseudomonas syringae Strains from Multiple Source Populations.</title>
        <authorList>
            <person name="Baltrus D.A."/>
            <person name="Yourstone S."/>
            <person name="Lind A."/>
            <person name="Guilbaud C."/>
            <person name="Sands D.C."/>
            <person name="Jones C.D."/>
            <person name="Morris C.E."/>
            <person name="Dangl J.L."/>
        </authorList>
    </citation>
    <scope>NUCLEOTIDE SEQUENCE [LARGE SCALE GENOMIC DNA]</scope>
    <source>
        <strain evidence="1 2">UB303</strain>
    </source>
</reference>
<dbReference type="Proteomes" id="UP000464688">
    <property type="component" value="Chromosome"/>
</dbReference>
<name>A0AAJ4B5I2_PSESX</name>
<gene>
    <name evidence="1" type="ORF">N026_25615</name>
</gene>